<protein>
    <submittedName>
        <fullName evidence="1">Putative lipoprotein</fullName>
    </submittedName>
</protein>
<dbReference type="AlphaFoldDB" id="A0A1V3XU50"/>
<proteinExistence type="predicted"/>
<dbReference type="PROSITE" id="PS51257">
    <property type="entry name" value="PROKAR_LIPOPROTEIN"/>
    <property type="match status" value="1"/>
</dbReference>
<evidence type="ECO:0000313" key="1">
    <source>
        <dbReference type="EMBL" id="OOK82773.1"/>
    </source>
</evidence>
<keyword evidence="1" id="KW-0449">Lipoprotein</keyword>
<evidence type="ECO:0000313" key="2">
    <source>
        <dbReference type="Proteomes" id="UP000189229"/>
    </source>
</evidence>
<sequence>MGLARPRTEAMAPTAASVLTACLANRVKPRSAGDVHPAVGSPYAGRLVPWAT</sequence>
<reference evidence="1 2" key="1">
    <citation type="submission" date="2017-02" db="EMBL/GenBank/DDBJ databases">
        <title>Complete genome sequences of Mycobacterium kansasii strains isolated from rhesus macaques.</title>
        <authorList>
            <person name="Panda A."/>
            <person name="Nagaraj S."/>
            <person name="Zhao X."/>
            <person name="Tettelin H."/>
            <person name="Detolla L.J."/>
        </authorList>
    </citation>
    <scope>NUCLEOTIDE SEQUENCE [LARGE SCALE GENOMIC DNA]</scope>
    <source>
        <strain evidence="1 2">11-3813</strain>
    </source>
</reference>
<gene>
    <name evidence="1" type="ORF">BZL30_0083</name>
</gene>
<name>A0A1V3XU50_MYCKA</name>
<dbReference type="EMBL" id="MVBM01000001">
    <property type="protein sequence ID" value="OOK82773.1"/>
    <property type="molecule type" value="Genomic_DNA"/>
</dbReference>
<accession>A0A1V3XU50</accession>
<organism evidence="1 2">
    <name type="scientific">Mycobacterium kansasii</name>
    <dbReference type="NCBI Taxonomy" id="1768"/>
    <lineage>
        <taxon>Bacteria</taxon>
        <taxon>Bacillati</taxon>
        <taxon>Actinomycetota</taxon>
        <taxon>Actinomycetes</taxon>
        <taxon>Mycobacteriales</taxon>
        <taxon>Mycobacteriaceae</taxon>
        <taxon>Mycobacterium</taxon>
    </lineage>
</organism>
<dbReference type="Proteomes" id="UP000189229">
    <property type="component" value="Unassembled WGS sequence"/>
</dbReference>
<comment type="caution">
    <text evidence="1">The sequence shown here is derived from an EMBL/GenBank/DDBJ whole genome shotgun (WGS) entry which is preliminary data.</text>
</comment>